<protein>
    <submittedName>
        <fullName evidence="1">DUF1501 domain-containing protein</fullName>
    </submittedName>
</protein>
<dbReference type="EMBL" id="WJXZ01000014">
    <property type="protein sequence ID" value="MRS65236.1"/>
    <property type="molecule type" value="Genomic_DNA"/>
</dbReference>
<reference evidence="1 2" key="1">
    <citation type="journal article" date="2018" name="Antonie Van Leeuwenhoek">
        <title>Larkinella terrae sp. nov., isolated from soil on Jeju Island, South Korea.</title>
        <authorList>
            <person name="Ten L.N."/>
            <person name="Jeon J."/>
            <person name="Park S.J."/>
            <person name="Park S."/>
            <person name="Lee S.Y."/>
            <person name="Kim M.K."/>
            <person name="Jung H.Y."/>
        </authorList>
    </citation>
    <scope>NUCLEOTIDE SEQUENCE [LARGE SCALE GENOMIC DNA]</scope>
    <source>
        <strain evidence="1 2">KCTC 52001</strain>
    </source>
</reference>
<proteinExistence type="predicted"/>
<dbReference type="PANTHER" id="PTHR43737">
    <property type="entry name" value="BLL7424 PROTEIN"/>
    <property type="match status" value="1"/>
</dbReference>
<dbReference type="Proteomes" id="UP000441754">
    <property type="component" value="Unassembled WGS sequence"/>
</dbReference>
<comment type="caution">
    <text evidence="1">The sequence shown here is derived from an EMBL/GenBank/DDBJ whole genome shotgun (WGS) entry which is preliminary data.</text>
</comment>
<evidence type="ECO:0000313" key="1">
    <source>
        <dbReference type="EMBL" id="MRS65236.1"/>
    </source>
</evidence>
<dbReference type="RefSeq" id="WP_154178506.1">
    <property type="nucleotide sequence ID" value="NZ_WJXZ01000014.1"/>
</dbReference>
<sequence length="509" mass="55221">MQRREFLKSASSIMAPVMLGGFSIKSFAKSSALVQSLAKTSALNNDRILVIIYLGGGNDGLNTVIPIEYYSKYNELRSNIAIPENKILNLAGNAETGFHPAMTGMRNLYNEGKLAIIHSVSYPNPDLSHYRSTDIWMTGAASSQYVSSGWAGRYLADRYPNFPENYPNSDMEDPLAVQIGHISTTALLGNKQSMGVTLQDPTSFYQLIGASNMPAQQDLPCCDAGELIAFIRQQQVLTVGYAAEIKAAADAGKNLAAYPDTSLNNDLAEQLKIVARLIHGGLRSKIYYVELGGFDTHANQIGTSTTEGPHAELLKKLSDAIYAFQNDLKLQGTENKVLGMTFSDFGRRATSNASKGTDHGIGAPMFVFGTGIKRQLVGTNPDLINGLLPASPPAWEMNRDIKMQIDFRRVYSDILNDWFGTVPAKTDAVLFNNFKTTSLFSDLVQSLASGAWANPENWSTGRVPSSIDNVQINPGHVIEVGQNITAKNIKVAAGGELKFLGDYSVNITG</sequence>
<dbReference type="Pfam" id="PF07394">
    <property type="entry name" value="DUF1501"/>
    <property type="match status" value="1"/>
</dbReference>
<gene>
    <name evidence="1" type="ORF">GJJ30_28315</name>
</gene>
<keyword evidence="2" id="KW-1185">Reference proteome</keyword>
<evidence type="ECO:0000313" key="2">
    <source>
        <dbReference type="Proteomes" id="UP000441754"/>
    </source>
</evidence>
<dbReference type="AlphaFoldDB" id="A0A7K0EUK2"/>
<dbReference type="InterPro" id="IPR010869">
    <property type="entry name" value="DUF1501"/>
</dbReference>
<dbReference type="OrthoDB" id="9779968at2"/>
<name>A0A7K0EUK2_9BACT</name>
<organism evidence="1 2">
    <name type="scientific">Larkinella terrae</name>
    <dbReference type="NCBI Taxonomy" id="2025311"/>
    <lineage>
        <taxon>Bacteria</taxon>
        <taxon>Pseudomonadati</taxon>
        <taxon>Bacteroidota</taxon>
        <taxon>Cytophagia</taxon>
        <taxon>Cytophagales</taxon>
        <taxon>Spirosomataceae</taxon>
        <taxon>Larkinella</taxon>
    </lineage>
</organism>
<dbReference type="PANTHER" id="PTHR43737:SF1">
    <property type="entry name" value="DUF1501 DOMAIN-CONTAINING PROTEIN"/>
    <property type="match status" value="1"/>
</dbReference>
<accession>A0A7K0EUK2</accession>